<keyword evidence="1" id="KW-1133">Transmembrane helix</keyword>
<dbReference type="Proteomes" id="UP000325321">
    <property type="component" value="Genome"/>
</dbReference>
<protein>
    <submittedName>
        <fullName evidence="2">Uncharacterized protein</fullName>
    </submittedName>
</protein>
<evidence type="ECO:0000313" key="2">
    <source>
        <dbReference type="EMBL" id="QCQ84803.1"/>
    </source>
</evidence>
<sequence>MVPTKSASSVFVLYFHCIRLVFCLFSQFCTLTLFLCFVLFPYFLSFFVFYFTFFCFAFVYTFQRLSVVFCYFTAFAERAHRERRSEANASF</sequence>
<keyword evidence="1" id="KW-0812">Transmembrane</keyword>
<keyword evidence="1" id="KW-0472">Membrane</keyword>
<proteinExistence type="predicted"/>
<dbReference type="EMBL" id="MK249170">
    <property type="protein sequence ID" value="QCQ84803.1"/>
    <property type="molecule type" value="Genomic_DNA"/>
</dbReference>
<reference evidence="2" key="1">
    <citation type="submission" date="2018-12" db="EMBL/GenBank/DDBJ databases">
        <title>Singled stranded DNA viruses identified in blackflies (Austrosimulium ungulatum) sampled in New Zealand.</title>
        <authorList>
            <person name="Kraberger S."/>
            <person name="Fontenele R.S."/>
            <person name="Schmidlin K."/>
            <person name="Walters M."/>
            <person name="Varsani A."/>
        </authorList>
    </citation>
    <scope>NUCLEOTIDE SEQUENCE [LARGE SCALE GENOMIC DNA]</scope>
    <source>
        <strain evidence="2">088</strain>
    </source>
</reference>
<organism evidence="2">
    <name type="scientific">Blackfly microvirus SF02</name>
    <dbReference type="NCBI Taxonomy" id="2576452"/>
    <lineage>
        <taxon>Viruses</taxon>
        <taxon>Monodnaviria</taxon>
        <taxon>Sangervirae</taxon>
        <taxon>Phixviricota</taxon>
        <taxon>Malgrandaviricetes</taxon>
        <taxon>Petitvirales</taxon>
        <taxon>Microviridae</taxon>
        <taxon>Microvirus</taxon>
    </lineage>
</organism>
<accession>A0A4V1F5E7</accession>
<feature type="transmembrane region" description="Helical" evidence="1">
    <location>
        <begin position="12"/>
        <end position="40"/>
    </location>
</feature>
<name>A0A4V1F5E7_9VIRU</name>
<feature type="transmembrane region" description="Helical" evidence="1">
    <location>
        <begin position="46"/>
        <end position="74"/>
    </location>
</feature>
<evidence type="ECO:0000256" key="1">
    <source>
        <dbReference type="SAM" id="Phobius"/>
    </source>
</evidence>